<dbReference type="RefSeq" id="WP_069190207.1">
    <property type="nucleotide sequence ID" value="NZ_FLYE01000048.1"/>
</dbReference>
<dbReference type="AlphaFoldDB" id="A0A1C3RLS4"/>
<keyword evidence="3" id="KW-1185">Reference proteome</keyword>
<sequence>MLLRYPITSYGSHHVELTGGLLTRFEDFIIQKFSDLKKRRRMNYELDIMSDRELADLGLQRTDIALIVDGKYNATQDKRR</sequence>
<name>A0A1C3RLS4_9PROT</name>
<feature type="domain" description="YjiS-like" evidence="1">
    <location>
        <begin position="30"/>
        <end position="64"/>
    </location>
</feature>
<evidence type="ECO:0000259" key="1">
    <source>
        <dbReference type="Pfam" id="PF06568"/>
    </source>
</evidence>
<accession>A0A1C3RLS4</accession>
<organism evidence="2 3">
    <name type="scientific">Candidatus Terasakiella magnetica</name>
    <dbReference type="NCBI Taxonomy" id="1867952"/>
    <lineage>
        <taxon>Bacteria</taxon>
        <taxon>Pseudomonadati</taxon>
        <taxon>Pseudomonadota</taxon>
        <taxon>Alphaproteobacteria</taxon>
        <taxon>Rhodospirillales</taxon>
        <taxon>Terasakiellaceae</taxon>
        <taxon>Terasakiella</taxon>
    </lineage>
</organism>
<dbReference type="Proteomes" id="UP000231658">
    <property type="component" value="Unassembled WGS sequence"/>
</dbReference>
<protein>
    <recommendedName>
        <fullName evidence="1">YjiS-like domain-containing protein</fullName>
    </recommendedName>
</protein>
<evidence type="ECO:0000313" key="2">
    <source>
        <dbReference type="EMBL" id="SCA58203.1"/>
    </source>
</evidence>
<proteinExistence type="predicted"/>
<dbReference type="Pfam" id="PF06568">
    <property type="entry name" value="YjiS-like"/>
    <property type="match status" value="1"/>
</dbReference>
<dbReference type="InterPro" id="IPR009506">
    <property type="entry name" value="YjiS-like"/>
</dbReference>
<reference evidence="2 3" key="1">
    <citation type="submission" date="2016-07" db="EMBL/GenBank/DDBJ databases">
        <authorList>
            <person name="Lefevre C.T."/>
        </authorList>
    </citation>
    <scope>NUCLEOTIDE SEQUENCE [LARGE SCALE GENOMIC DNA]</scope>
    <source>
        <strain evidence="2">PR1</strain>
    </source>
</reference>
<dbReference type="EMBL" id="FLYE01000048">
    <property type="protein sequence ID" value="SCA58203.1"/>
    <property type="molecule type" value="Genomic_DNA"/>
</dbReference>
<dbReference type="STRING" id="1867952.MTBPR1_90050"/>
<evidence type="ECO:0000313" key="3">
    <source>
        <dbReference type="Proteomes" id="UP000231658"/>
    </source>
</evidence>
<gene>
    <name evidence="2" type="ORF">MTBPR1_90050</name>
</gene>